<dbReference type="Gramene" id="LPERR04G06460.1">
    <property type="protein sequence ID" value="LPERR04G06460.1"/>
    <property type="gene ID" value="LPERR04G06460"/>
</dbReference>
<reference evidence="1" key="3">
    <citation type="submission" date="2015-04" db="UniProtKB">
        <authorList>
            <consortium name="EnsemblPlants"/>
        </authorList>
    </citation>
    <scope>IDENTIFICATION</scope>
</reference>
<evidence type="ECO:0000313" key="2">
    <source>
        <dbReference type="Proteomes" id="UP000032180"/>
    </source>
</evidence>
<evidence type="ECO:0000313" key="1">
    <source>
        <dbReference type="EnsemblPlants" id="LPERR04G06460.1"/>
    </source>
</evidence>
<proteinExistence type="predicted"/>
<organism evidence="1 2">
    <name type="scientific">Leersia perrieri</name>
    <dbReference type="NCBI Taxonomy" id="77586"/>
    <lineage>
        <taxon>Eukaryota</taxon>
        <taxon>Viridiplantae</taxon>
        <taxon>Streptophyta</taxon>
        <taxon>Embryophyta</taxon>
        <taxon>Tracheophyta</taxon>
        <taxon>Spermatophyta</taxon>
        <taxon>Magnoliopsida</taxon>
        <taxon>Liliopsida</taxon>
        <taxon>Poales</taxon>
        <taxon>Poaceae</taxon>
        <taxon>BOP clade</taxon>
        <taxon>Oryzoideae</taxon>
        <taxon>Oryzeae</taxon>
        <taxon>Oryzinae</taxon>
        <taxon>Leersia</taxon>
    </lineage>
</organism>
<dbReference type="AlphaFoldDB" id="A0A0D9W3Z1"/>
<dbReference type="EnsemblPlants" id="LPERR04G06460.1">
    <property type="protein sequence ID" value="LPERR04G06460.1"/>
    <property type="gene ID" value="LPERR04G06460"/>
</dbReference>
<accession>A0A0D9W3Z1</accession>
<reference evidence="2" key="2">
    <citation type="submission" date="2013-12" db="EMBL/GenBank/DDBJ databases">
        <authorList>
            <person name="Yu Y."/>
            <person name="Lee S."/>
            <person name="de Baynast K."/>
            <person name="Wissotski M."/>
            <person name="Liu L."/>
            <person name="Talag J."/>
            <person name="Goicoechea J."/>
            <person name="Angelova A."/>
            <person name="Jetty R."/>
            <person name="Kudrna D."/>
            <person name="Golser W."/>
            <person name="Rivera L."/>
            <person name="Zhang J."/>
            <person name="Wing R."/>
        </authorList>
    </citation>
    <scope>NUCLEOTIDE SEQUENCE</scope>
</reference>
<dbReference type="Proteomes" id="UP000032180">
    <property type="component" value="Chromosome 4"/>
</dbReference>
<sequence length="100" mass="11464">MEEGRRRTYSLLTGRRRRWNVPALDLLRSQIRQRLFLPLAQIRGGRHEMGGGHQRPWGMEEQCAPARVLAAGRFGDGGQKLAYVICSFSQLKFFAFTLES</sequence>
<name>A0A0D9W3Z1_9ORYZ</name>
<reference evidence="1 2" key="1">
    <citation type="submission" date="2012-08" db="EMBL/GenBank/DDBJ databases">
        <title>Oryza genome evolution.</title>
        <authorList>
            <person name="Wing R.A."/>
        </authorList>
    </citation>
    <scope>NUCLEOTIDE SEQUENCE</scope>
</reference>
<dbReference type="HOGENOM" id="CLU_2310104_0_0_1"/>
<keyword evidence="2" id="KW-1185">Reference proteome</keyword>
<protein>
    <submittedName>
        <fullName evidence="1">Uncharacterized protein</fullName>
    </submittedName>
</protein>